<dbReference type="RefSeq" id="XP_033649871.1">
    <property type="nucleotide sequence ID" value="XM_033793953.1"/>
</dbReference>
<accession>A0A6A6J7E9</accession>
<feature type="compositionally biased region" description="Basic and acidic residues" evidence="1">
    <location>
        <begin position="410"/>
        <end position="438"/>
    </location>
</feature>
<dbReference type="GO" id="GO:0046856">
    <property type="term" value="P:phosphatidylinositol dephosphorylation"/>
    <property type="evidence" value="ECO:0007669"/>
    <property type="project" value="InterPro"/>
</dbReference>
<feature type="domain" description="Inositol polyphosphate-related phosphatase" evidence="2">
    <location>
        <begin position="48"/>
        <end position="436"/>
    </location>
</feature>
<evidence type="ECO:0000259" key="2">
    <source>
        <dbReference type="SMART" id="SM00128"/>
    </source>
</evidence>
<organism evidence="3 4">
    <name type="scientific">Westerdykella ornata</name>
    <dbReference type="NCBI Taxonomy" id="318751"/>
    <lineage>
        <taxon>Eukaryota</taxon>
        <taxon>Fungi</taxon>
        <taxon>Dikarya</taxon>
        <taxon>Ascomycota</taxon>
        <taxon>Pezizomycotina</taxon>
        <taxon>Dothideomycetes</taxon>
        <taxon>Pleosporomycetidae</taxon>
        <taxon>Pleosporales</taxon>
        <taxon>Sporormiaceae</taxon>
        <taxon>Westerdykella</taxon>
    </lineage>
</organism>
<evidence type="ECO:0000313" key="4">
    <source>
        <dbReference type="Proteomes" id="UP000800097"/>
    </source>
</evidence>
<dbReference type="InterPro" id="IPR013783">
    <property type="entry name" value="Ig-like_fold"/>
</dbReference>
<dbReference type="InterPro" id="IPR036691">
    <property type="entry name" value="Endo/exonu/phosph_ase_sf"/>
</dbReference>
<dbReference type="PANTHER" id="PTHR11200:SF300">
    <property type="entry name" value="TYPE II INOSITOL 1,4,5-TRISPHOSPHATE 5-PHOSPHATASE"/>
    <property type="match status" value="1"/>
</dbReference>
<dbReference type="Gene3D" id="2.60.40.10">
    <property type="entry name" value="Immunoglobulins"/>
    <property type="match status" value="1"/>
</dbReference>
<feature type="compositionally biased region" description="Acidic residues" evidence="1">
    <location>
        <begin position="439"/>
        <end position="464"/>
    </location>
</feature>
<keyword evidence="4" id="KW-1185">Reference proteome</keyword>
<dbReference type="InterPro" id="IPR048869">
    <property type="entry name" value="OCRL-1_2_ASH"/>
</dbReference>
<dbReference type="Gene3D" id="3.60.10.10">
    <property type="entry name" value="Endonuclease/exonuclease/phosphatase"/>
    <property type="match status" value="1"/>
</dbReference>
<dbReference type="InterPro" id="IPR046985">
    <property type="entry name" value="IP5"/>
</dbReference>
<dbReference type="Pfam" id="PF21310">
    <property type="entry name" value="OCRL-like_ASH"/>
    <property type="match status" value="1"/>
</dbReference>
<dbReference type="InterPro" id="IPR000300">
    <property type="entry name" value="IPPc"/>
</dbReference>
<feature type="compositionally biased region" description="Polar residues" evidence="1">
    <location>
        <begin position="23"/>
        <end position="33"/>
    </location>
</feature>
<dbReference type="GeneID" id="54547128"/>
<proteinExistence type="predicted"/>
<name>A0A6A6J7E9_WESOR</name>
<dbReference type="AlphaFoldDB" id="A0A6A6J7E9"/>
<feature type="region of interest" description="Disordered" evidence="1">
    <location>
        <begin position="304"/>
        <end position="334"/>
    </location>
</feature>
<dbReference type="OrthoDB" id="7862313at2759"/>
<evidence type="ECO:0000256" key="1">
    <source>
        <dbReference type="SAM" id="MobiDB-lite"/>
    </source>
</evidence>
<feature type="compositionally biased region" description="Acidic residues" evidence="1">
    <location>
        <begin position="322"/>
        <end position="332"/>
    </location>
</feature>
<evidence type="ECO:0000313" key="3">
    <source>
        <dbReference type="EMBL" id="KAF2272332.1"/>
    </source>
</evidence>
<feature type="compositionally biased region" description="Low complexity" evidence="1">
    <location>
        <begin position="304"/>
        <end position="321"/>
    </location>
</feature>
<feature type="region of interest" description="Disordered" evidence="1">
    <location>
        <begin position="410"/>
        <end position="482"/>
    </location>
</feature>
<protein>
    <submittedName>
        <fullName evidence="3">DNase I-like protein</fullName>
    </submittedName>
</protein>
<dbReference type="SUPFAM" id="SSF56219">
    <property type="entry name" value="DNase I-like"/>
    <property type="match status" value="1"/>
</dbReference>
<dbReference type="Pfam" id="PF22669">
    <property type="entry name" value="Exo_endo_phos2"/>
    <property type="match status" value="2"/>
</dbReference>
<gene>
    <name evidence="3" type="ORF">EI97DRAFT_231380</name>
</gene>
<dbReference type="EMBL" id="ML986523">
    <property type="protein sequence ID" value="KAF2272332.1"/>
    <property type="molecule type" value="Genomic_DNA"/>
</dbReference>
<dbReference type="GO" id="GO:0004439">
    <property type="term" value="F:phosphatidylinositol-4,5-bisphosphate 5-phosphatase activity"/>
    <property type="evidence" value="ECO:0007669"/>
    <property type="project" value="TreeGrafter"/>
</dbReference>
<dbReference type="SMART" id="SM00128">
    <property type="entry name" value="IPPc"/>
    <property type="match status" value="1"/>
</dbReference>
<dbReference type="PANTHER" id="PTHR11200">
    <property type="entry name" value="INOSITOL 5-PHOSPHATASE"/>
    <property type="match status" value="1"/>
</dbReference>
<reference evidence="3" key="1">
    <citation type="journal article" date="2020" name="Stud. Mycol.">
        <title>101 Dothideomycetes genomes: a test case for predicting lifestyles and emergence of pathogens.</title>
        <authorList>
            <person name="Haridas S."/>
            <person name="Albert R."/>
            <person name="Binder M."/>
            <person name="Bloem J."/>
            <person name="Labutti K."/>
            <person name="Salamov A."/>
            <person name="Andreopoulos B."/>
            <person name="Baker S."/>
            <person name="Barry K."/>
            <person name="Bills G."/>
            <person name="Bluhm B."/>
            <person name="Cannon C."/>
            <person name="Castanera R."/>
            <person name="Culley D."/>
            <person name="Daum C."/>
            <person name="Ezra D."/>
            <person name="Gonzalez J."/>
            <person name="Henrissat B."/>
            <person name="Kuo A."/>
            <person name="Liang C."/>
            <person name="Lipzen A."/>
            <person name="Lutzoni F."/>
            <person name="Magnuson J."/>
            <person name="Mondo S."/>
            <person name="Nolan M."/>
            <person name="Ohm R."/>
            <person name="Pangilinan J."/>
            <person name="Park H.-J."/>
            <person name="Ramirez L."/>
            <person name="Alfaro M."/>
            <person name="Sun H."/>
            <person name="Tritt A."/>
            <person name="Yoshinaga Y."/>
            <person name="Zwiers L.-H."/>
            <person name="Turgeon B."/>
            <person name="Goodwin S."/>
            <person name="Spatafora J."/>
            <person name="Crous P."/>
            <person name="Grigoriev I."/>
        </authorList>
    </citation>
    <scope>NUCLEOTIDE SEQUENCE</scope>
    <source>
        <strain evidence="3">CBS 379.55</strain>
    </source>
</reference>
<feature type="region of interest" description="Disordered" evidence="1">
    <location>
        <begin position="1"/>
        <end position="33"/>
    </location>
</feature>
<dbReference type="Proteomes" id="UP000800097">
    <property type="component" value="Unassembled WGS sequence"/>
</dbReference>
<sequence>MSSSSADALEARIPGAFPEPADGTTQVSTPQSLAQRLFERRAEYTRPRAIRIKVGTWNVGGLKDTDKDLATWFVNSEVHQPSTSATAGDTDDPEDDSQALVRDGQVGIYALGLQEIVDVSSAAEALRPYADPTVPNRWKNSMQSALPPGYQLIAEQQLVGLLLLIYAAPAAVPHIKSVSTTSVGTGLMGYMGNKGAVAARIVLGETTRLVFINSHLAAGADKAALDRRNWDASQIVSRIRFSPIPDATGSSQGTSEGMGDEDVAFWFGDLNYRLEGIPGEDVRRLLSIHTRTLGLDAEVETASHASSDASLSTASRAASSEEFSENDIEIPPELDPASLQTTLSSLLSHDELHQSQKAGKAFHDGWEEPPIRFLPSYKYDVGKVGVFDSSDKRRGPSWCDRILYRTKASKDQYDARAREREEARRRDEELKARGVDRAGEDEEEVLYDYDPAADGDGDATPDDFESGHESEPEPTVGSEGYDRRLIVERYGTHLDIVSSDHKPLDAVFLLTFDAVVPPLKAAVRQDVAKELDRLENEQRPSVTVVVERSSMAVAQDEFAGADFGDVCYLKPSRRHVTIANTGRVPATIWMTGNTPTWLTVRFDKPADDALKGNNHGPSARYTVEPGEACSVELEVHVAAMETVRLLNKGKMSLDDVLVLHVAGGRDYFLAVRGRWLPSSFGRSIDALVRVPPGGIRKRQPRPTVLEEAVMWSVPREIFRLCEAIEQLVERTLAEWAMTAREPERAPWYNNAGWPFVKDPRYFANNAHEEELMLICEALDCGTCFNSAFEPNTTPMQKLELLSEVLLRFLKSLEDGVVTEAMWRTLDDGFATRTKSRRSSDDEKMWALEVLSSAPHHSASFLMLMTTLDRVASEICNAATQKQNATLSNIELPRSPQVSVRRGTLSKAPEIATRQLIALNYATVFADAIFRLPQMERPGDRENAARKDRVIDMMQLFLIDGH</sequence>